<dbReference type="InterPro" id="IPR013766">
    <property type="entry name" value="Thioredoxin_domain"/>
</dbReference>
<protein>
    <submittedName>
        <fullName evidence="2">Thioredoxin</fullName>
    </submittedName>
</protein>
<reference evidence="2 3" key="1">
    <citation type="submission" date="2020-03" db="EMBL/GenBank/DDBJ databases">
        <authorList>
            <person name="Kim M.K."/>
        </authorList>
    </citation>
    <scope>NUCLEOTIDE SEQUENCE [LARGE SCALE GENOMIC DNA]</scope>
    <source>
        <strain evidence="2 3">BT328</strain>
    </source>
</reference>
<feature type="domain" description="Thioredoxin" evidence="1">
    <location>
        <begin position="40"/>
        <end position="100"/>
    </location>
</feature>
<dbReference type="Gene3D" id="3.40.30.10">
    <property type="entry name" value="Glutaredoxin"/>
    <property type="match status" value="1"/>
</dbReference>
<keyword evidence="3" id="KW-1185">Reference proteome</keyword>
<sequence>MKLNMPDPILIPAKTTVLLVFLPSISRREAIGQPASFMQFVQSLQQQVGESVRVLRIDEPMHPEVVRSFAITHLPAFVLVQQGVELWRYEGASDENSFSAVSQRLLHN</sequence>
<dbReference type="AlphaFoldDB" id="A0A6G9AGP7"/>
<dbReference type="InterPro" id="IPR036249">
    <property type="entry name" value="Thioredoxin-like_sf"/>
</dbReference>
<dbReference type="Proteomes" id="UP000501802">
    <property type="component" value="Chromosome"/>
</dbReference>
<dbReference type="KEGG" id="spib:G8759_02770"/>
<proteinExistence type="predicted"/>
<evidence type="ECO:0000259" key="1">
    <source>
        <dbReference type="Pfam" id="PF00085"/>
    </source>
</evidence>
<accession>A0A6G9AGP7</accession>
<name>A0A6G9AGP7_9BACT</name>
<dbReference type="RefSeq" id="WP_167205002.1">
    <property type="nucleotide sequence ID" value="NZ_CP050063.1"/>
</dbReference>
<dbReference type="Pfam" id="PF00085">
    <property type="entry name" value="Thioredoxin"/>
    <property type="match status" value="1"/>
</dbReference>
<evidence type="ECO:0000313" key="2">
    <source>
        <dbReference type="EMBL" id="QIP11630.1"/>
    </source>
</evidence>
<organism evidence="2 3">
    <name type="scientific">Spirosoma aureum</name>
    <dbReference type="NCBI Taxonomy" id="2692134"/>
    <lineage>
        <taxon>Bacteria</taxon>
        <taxon>Pseudomonadati</taxon>
        <taxon>Bacteroidota</taxon>
        <taxon>Cytophagia</taxon>
        <taxon>Cytophagales</taxon>
        <taxon>Cytophagaceae</taxon>
        <taxon>Spirosoma</taxon>
    </lineage>
</organism>
<evidence type="ECO:0000313" key="3">
    <source>
        <dbReference type="Proteomes" id="UP000501802"/>
    </source>
</evidence>
<gene>
    <name evidence="2" type="ORF">G8759_02770</name>
</gene>
<dbReference type="EMBL" id="CP050063">
    <property type="protein sequence ID" value="QIP11630.1"/>
    <property type="molecule type" value="Genomic_DNA"/>
</dbReference>
<dbReference type="SUPFAM" id="SSF52833">
    <property type="entry name" value="Thioredoxin-like"/>
    <property type="match status" value="1"/>
</dbReference>